<dbReference type="RefSeq" id="WP_072695490.1">
    <property type="nucleotide sequence ID" value="NZ_FOSJ01000018.1"/>
</dbReference>
<dbReference type="CDD" id="cd04606">
    <property type="entry name" value="CBS_pair_Mg_transporter"/>
    <property type="match status" value="1"/>
</dbReference>
<proteinExistence type="inferred from homology"/>
<keyword evidence="3 9" id="KW-0813">Transport</keyword>
<dbReference type="SUPFAM" id="SSF161093">
    <property type="entry name" value="MgtE membrane domain-like"/>
    <property type="match status" value="1"/>
</dbReference>
<dbReference type="EMBL" id="FOSJ01000018">
    <property type="protein sequence ID" value="SFK25325.1"/>
    <property type="molecule type" value="Genomic_DNA"/>
</dbReference>
<reference evidence="12" key="1">
    <citation type="submission" date="2016-10" db="EMBL/GenBank/DDBJ databases">
        <authorList>
            <person name="Varghese N."/>
            <person name="Submissions S."/>
        </authorList>
    </citation>
    <scope>NUCLEOTIDE SEQUENCE [LARGE SCALE GENOMIC DNA]</scope>
    <source>
        <strain evidence="12">DSM 16108</strain>
    </source>
</reference>
<organism evidence="11 12">
    <name type="scientific">Marinilactibacillus piezotolerans</name>
    <dbReference type="NCBI Taxonomy" id="258723"/>
    <lineage>
        <taxon>Bacteria</taxon>
        <taxon>Bacillati</taxon>
        <taxon>Bacillota</taxon>
        <taxon>Bacilli</taxon>
        <taxon>Lactobacillales</taxon>
        <taxon>Carnobacteriaceae</taxon>
        <taxon>Marinilactibacillus</taxon>
    </lineage>
</organism>
<sequence>MRIVKTTEQKHYNKIFQAAKKNDREKFRKLFLQLHDRDQHAIFHLLYPEKKAKIADFLTPEEFSEIFEWMDTEDQEDAVQYLPDEYMAKVFNHMAADDVAHFLTNSDETDNQLLLSMMDKRESDRVQELLSYAPETAGSIMTKEFISINYKATTKEVIRRLRQIGHHAETIYYLYVVDEKEHLLGVLSLRDLLLSSEEETVESLMYSQVVSVRVDEDQERVAQIIQDYDLLALPVLAYDGSMLGIVTVDDVMDVIQDEVTEDFNEFAGIRRGTDDKKMSPFKAAKSRAPWIIILLFLGLLTSSLISYFEETLESVVILAAFIPMIMGTAGNVGTQSLAVAVRNLTIDDKDKDSFFKTVRQEFTAGMMIGILAAVVMIGIVMVIYGNPVLGVIIGASIFLSVSLASVTGSVIPVIINKFNIDPAVASGPFITTLNDTMGLIVYFTIATSLINYL</sequence>
<dbReference type="STRING" id="258723.GCA_900169305_00854"/>
<dbReference type="SUPFAM" id="SSF158791">
    <property type="entry name" value="MgtE N-terminal domain-like"/>
    <property type="match status" value="1"/>
</dbReference>
<evidence type="ECO:0000256" key="8">
    <source>
        <dbReference type="PROSITE-ProRule" id="PRU00703"/>
    </source>
</evidence>
<evidence type="ECO:0000256" key="9">
    <source>
        <dbReference type="RuleBase" id="RU362011"/>
    </source>
</evidence>
<evidence type="ECO:0000313" key="12">
    <source>
        <dbReference type="Proteomes" id="UP000199589"/>
    </source>
</evidence>
<comment type="subunit">
    <text evidence="9">Homodimer.</text>
</comment>
<feature type="transmembrane region" description="Helical" evidence="9">
    <location>
        <begin position="314"/>
        <end position="341"/>
    </location>
</feature>
<dbReference type="GO" id="GO:0046872">
    <property type="term" value="F:metal ion binding"/>
    <property type="evidence" value="ECO:0007669"/>
    <property type="project" value="UniProtKB-KW"/>
</dbReference>
<dbReference type="OrthoDB" id="9790355at2"/>
<evidence type="ECO:0000256" key="6">
    <source>
        <dbReference type="ARBA" id="ARBA00022989"/>
    </source>
</evidence>
<keyword evidence="9" id="KW-1003">Cell membrane</keyword>
<feature type="transmembrane region" description="Helical" evidence="9">
    <location>
        <begin position="362"/>
        <end position="385"/>
    </location>
</feature>
<protein>
    <recommendedName>
        <fullName evidence="9">Magnesium transporter MgtE</fullName>
    </recommendedName>
</protein>
<dbReference type="InterPro" id="IPR038076">
    <property type="entry name" value="MgtE_N_sf"/>
</dbReference>
<dbReference type="Pfam" id="PF01769">
    <property type="entry name" value="MgtE"/>
    <property type="match status" value="1"/>
</dbReference>
<dbReference type="InterPro" id="IPR006669">
    <property type="entry name" value="MgtE_transporter"/>
</dbReference>
<comment type="similarity">
    <text evidence="2 9">Belongs to the SLC41A transporter family.</text>
</comment>
<accession>A0A1I3Y0K5</accession>
<keyword evidence="12" id="KW-1185">Reference proteome</keyword>
<dbReference type="SMART" id="SM00924">
    <property type="entry name" value="MgtE_N"/>
    <property type="match status" value="1"/>
</dbReference>
<evidence type="ECO:0000259" key="10">
    <source>
        <dbReference type="PROSITE" id="PS51371"/>
    </source>
</evidence>
<dbReference type="InterPro" id="IPR036739">
    <property type="entry name" value="SLC41_membr_dom_sf"/>
</dbReference>
<feature type="domain" description="CBS" evidence="10">
    <location>
        <begin position="141"/>
        <end position="203"/>
    </location>
</feature>
<dbReference type="InterPro" id="IPR000644">
    <property type="entry name" value="CBS_dom"/>
</dbReference>
<dbReference type="Proteomes" id="UP000199589">
    <property type="component" value="Unassembled WGS sequence"/>
</dbReference>
<keyword evidence="7 9" id="KW-0472">Membrane</keyword>
<dbReference type="PANTHER" id="PTHR43773">
    <property type="entry name" value="MAGNESIUM TRANSPORTER MGTE"/>
    <property type="match status" value="1"/>
</dbReference>
<dbReference type="PROSITE" id="PS51371">
    <property type="entry name" value="CBS"/>
    <property type="match status" value="2"/>
</dbReference>
<feature type="domain" description="CBS" evidence="10">
    <location>
        <begin position="205"/>
        <end position="261"/>
    </location>
</feature>
<dbReference type="Gene3D" id="3.10.580.10">
    <property type="entry name" value="CBS-domain"/>
    <property type="match status" value="1"/>
</dbReference>
<dbReference type="Pfam" id="PF00571">
    <property type="entry name" value="CBS"/>
    <property type="match status" value="2"/>
</dbReference>
<feature type="transmembrane region" description="Helical" evidence="9">
    <location>
        <begin position="288"/>
        <end position="308"/>
    </location>
</feature>
<comment type="subcellular location">
    <subcellularLocation>
        <location evidence="9">Cell membrane</location>
        <topology evidence="9">Multi-pass membrane protein</topology>
    </subcellularLocation>
    <subcellularLocation>
        <location evidence="1">Membrane</location>
        <topology evidence="1">Multi-pass membrane protein</topology>
    </subcellularLocation>
</comment>
<gene>
    <name evidence="11" type="ORF">SAMN04488569_101819</name>
</gene>
<evidence type="ECO:0000256" key="2">
    <source>
        <dbReference type="ARBA" id="ARBA00009749"/>
    </source>
</evidence>
<comment type="function">
    <text evidence="9">Acts as a magnesium transporter.</text>
</comment>
<dbReference type="GO" id="GO:0005886">
    <property type="term" value="C:plasma membrane"/>
    <property type="evidence" value="ECO:0007669"/>
    <property type="project" value="UniProtKB-SubCell"/>
</dbReference>
<dbReference type="GO" id="GO:0015095">
    <property type="term" value="F:magnesium ion transmembrane transporter activity"/>
    <property type="evidence" value="ECO:0007669"/>
    <property type="project" value="UniProtKB-UniRule"/>
</dbReference>
<evidence type="ECO:0000256" key="7">
    <source>
        <dbReference type="ARBA" id="ARBA00023136"/>
    </source>
</evidence>
<evidence type="ECO:0000256" key="3">
    <source>
        <dbReference type="ARBA" id="ARBA00022448"/>
    </source>
</evidence>
<keyword evidence="6 9" id="KW-1133">Transmembrane helix</keyword>
<dbReference type="AlphaFoldDB" id="A0A1I3Y0K5"/>
<evidence type="ECO:0000256" key="4">
    <source>
        <dbReference type="ARBA" id="ARBA00022692"/>
    </source>
</evidence>
<dbReference type="NCBIfam" id="TIGR00400">
    <property type="entry name" value="mgtE"/>
    <property type="match status" value="1"/>
</dbReference>
<dbReference type="InterPro" id="IPR006668">
    <property type="entry name" value="Mg_transptr_MgtE_intracell_dom"/>
</dbReference>
<dbReference type="Pfam" id="PF03448">
    <property type="entry name" value="MgtE_N"/>
    <property type="match status" value="1"/>
</dbReference>
<dbReference type="PANTHER" id="PTHR43773:SF1">
    <property type="entry name" value="MAGNESIUM TRANSPORTER MGTE"/>
    <property type="match status" value="1"/>
</dbReference>
<feature type="transmembrane region" description="Helical" evidence="9">
    <location>
        <begin position="391"/>
        <end position="415"/>
    </location>
</feature>
<keyword evidence="8" id="KW-0129">CBS domain</keyword>
<name>A0A1I3Y0K5_9LACT</name>
<dbReference type="InterPro" id="IPR006667">
    <property type="entry name" value="SLC41_membr_dom"/>
</dbReference>
<evidence type="ECO:0000313" key="11">
    <source>
        <dbReference type="EMBL" id="SFK25325.1"/>
    </source>
</evidence>
<feature type="transmembrane region" description="Helical" evidence="9">
    <location>
        <begin position="427"/>
        <end position="450"/>
    </location>
</feature>
<dbReference type="Gene3D" id="1.10.357.20">
    <property type="entry name" value="SLC41 divalent cation transporters, integral membrane domain"/>
    <property type="match status" value="1"/>
</dbReference>
<keyword evidence="5 9" id="KW-0460">Magnesium</keyword>
<dbReference type="SUPFAM" id="SSF54631">
    <property type="entry name" value="CBS-domain pair"/>
    <property type="match status" value="1"/>
</dbReference>
<dbReference type="InterPro" id="IPR046342">
    <property type="entry name" value="CBS_dom_sf"/>
</dbReference>
<keyword evidence="4 9" id="KW-0812">Transmembrane</keyword>
<evidence type="ECO:0000256" key="1">
    <source>
        <dbReference type="ARBA" id="ARBA00004141"/>
    </source>
</evidence>
<evidence type="ECO:0000256" key="5">
    <source>
        <dbReference type="ARBA" id="ARBA00022842"/>
    </source>
</evidence>
<dbReference type="SMART" id="SM00116">
    <property type="entry name" value="CBS"/>
    <property type="match status" value="2"/>
</dbReference>
<dbReference type="Gene3D" id="1.25.60.10">
    <property type="entry name" value="MgtE N-terminal domain-like"/>
    <property type="match status" value="1"/>
</dbReference>
<keyword evidence="9" id="KW-0479">Metal-binding</keyword>